<reference evidence="15 16" key="1">
    <citation type="submission" date="2017-07" db="EMBL/GenBank/DDBJ databases">
        <authorList>
            <person name="Talla V."/>
            <person name="Backstrom N."/>
        </authorList>
    </citation>
    <scope>NUCLEOTIDE SEQUENCE [LARGE SCALE GENOMIC DNA]</scope>
</reference>
<evidence type="ECO:0000256" key="6">
    <source>
        <dbReference type="ARBA" id="ARBA00022692"/>
    </source>
</evidence>
<keyword evidence="6 14" id="KW-0812">Transmembrane</keyword>
<accession>A0A5E4PPW8</accession>
<proteinExistence type="inferred from homology"/>
<evidence type="ECO:0000256" key="12">
    <source>
        <dbReference type="ARBA" id="ARBA00030212"/>
    </source>
</evidence>
<evidence type="ECO:0000256" key="8">
    <source>
        <dbReference type="ARBA" id="ARBA00022982"/>
    </source>
</evidence>
<evidence type="ECO:0000256" key="9">
    <source>
        <dbReference type="ARBA" id="ARBA00022989"/>
    </source>
</evidence>
<dbReference type="PANTHER" id="PTHR15469">
    <property type="entry name" value="NADH-UBIQUINONE OXIDOREDUCTASE B15 SUBUNIT"/>
    <property type="match status" value="1"/>
</dbReference>
<gene>
    <name evidence="15" type="ORF">LSINAPIS_LOCUS1516</name>
</gene>
<comment type="subcellular location">
    <subcellularLocation>
        <location evidence="1">Mitochondrion inner membrane</location>
        <topology evidence="1">Single-pass membrane protein</topology>
    </subcellularLocation>
</comment>
<evidence type="ECO:0000256" key="2">
    <source>
        <dbReference type="ARBA" id="ARBA00007260"/>
    </source>
</evidence>
<dbReference type="OrthoDB" id="5818798at2759"/>
<comment type="similarity">
    <text evidence="2">Belongs to the complex I NDUFB4 subunit family.</text>
</comment>
<keyword evidence="5" id="KW-0679">Respiratory chain</keyword>
<dbReference type="GO" id="GO:0005743">
    <property type="term" value="C:mitochondrial inner membrane"/>
    <property type="evidence" value="ECO:0007669"/>
    <property type="project" value="UniProtKB-SubCell"/>
</dbReference>
<keyword evidence="7" id="KW-0999">Mitochondrion inner membrane</keyword>
<organism evidence="15 16">
    <name type="scientific">Leptidea sinapis</name>
    <dbReference type="NCBI Taxonomy" id="189913"/>
    <lineage>
        <taxon>Eukaryota</taxon>
        <taxon>Metazoa</taxon>
        <taxon>Ecdysozoa</taxon>
        <taxon>Arthropoda</taxon>
        <taxon>Hexapoda</taxon>
        <taxon>Insecta</taxon>
        <taxon>Pterygota</taxon>
        <taxon>Neoptera</taxon>
        <taxon>Endopterygota</taxon>
        <taxon>Lepidoptera</taxon>
        <taxon>Glossata</taxon>
        <taxon>Ditrysia</taxon>
        <taxon>Papilionoidea</taxon>
        <taxon>Pieridae</taxon>
        <taxon>Dismorphiinae</taxon>
        <taxon>Leptidea</taxon>
    </lineage>
</organism>
<evidence type="ECO:0000313" key="16">
    <source>
        <dbReference type="Proteomes" id="UP000324832"/>
    </source>
</evidence>
<dbReference type="Proteomes" id="UP000324832">
    <property type="component" value="Unassembled WGS sequence"/>
</dbReference>
<evidence type="ECO:0000256" key="7">
    <source>
        <dbReference type="ARBA" id="ARBA00022792"/>
    </source>
</evidence>
<dbReference type="InterPro" id="IPR009866">
    <property type="entry name" value="NADH_UbQ_OxRdtase_NDUFB4_su"/>
</dbReference>
<sequence>MAEKYGISEAEYAVIQKQAARRAEMRREFLKQRTNPFKHSTQSGYVFDEGLQRFMSMKATQYEFFKPSRSSAIFGITAVLVPMFVYGYAIYKERSTREHKYRTGEIRYRERTFKLC</sequence>
<evidence type="ECO:0000256" key="11">
    <source>
        <dbReference type="ARBA" id="ARBA00023136"/>
    </source>
</evidence>
<keyword evidence="16" id="KW-1185">Reference proteome</keyword>
<protein>
    <recommendedName>
        <fullName evidence="3">NADH dehydrogenase [ubiquinone] 1 beta subcomplex subunit 4</fullName>
    </recommendedName>
    <alternativeName>
        <fullName evidence="12">Complex I-B15</fullName>
    </alternativeName>
    <alternativeName>
        <fullName evidence="13">NADH-ubiquinone oxidoreductase B15 subunit</fullName>
    </alternativeName>
</protein>
<name>A0A5E4PPW8_9NEOP</name>
<evidence type="ECO:0000256" key="13">
    <source>
        <dbReference type="ARBA" id="ARBA00030987"/>
    </source>
</evidence>
<keyword evidence="11 14" id="KW-0472">Membrane</keyword>
<evidence type="ECO:0000256" key="4">
    <source>
        <dbReference type="ARBA" id="ARBA00022448"/>
    </source>
</evidence>
<keyword evidence="10" id="KW-0496">Mitochondrion</keyword>
<evidence type="ECO:0000256" key="14">
    <source>
        <dbReference type="SAM" id="Phobius"/>
    </source>
</evidence>
<feature type="transmembrane region" description="Helical" evidence="14">
    <location>
        <begin position="72"/>
        <end position="91"/>
    </location>
</feature>
<dbReference type="EMBL" id="FZQP02000227">
    <property type="protein sequence ID" value="VVC88056.1"/>
    <property type="molecule type" value="Genomic_DNA"/>
</dbReference>
<keyword evidence="9 14" id="KW-1133">Transmembrane helix</keyword>
<evidence type="ECO:0000256" key="5">
    <source>
        <dbReference type="ARBA" id="ARBA00022660"/>
    </source>
</evidence>
<keyword evidence="4" id="KW-0813">Transport</keyword>
<dbReference type="AlphaFoldDB" id="A0A5E4PPW8"/>
<evidence type="ECO:0000256" key="10">
    <source>
        <dbReference type="ARBA" id="ARBA00023128"/>
    </source>
</evidence>
<evidence type="ECO:0000256" key="3">
    <source>
        <dbReference type="ARBA" id="ARBA00018681"/>
    </source>
</evidence>
<dbReference type="Pfam" id="PF07225">
    <property type="entry name" value="NDUF_B4"/>
    <property type="match status" value="1"/>
</dbReference>
<evidence type="ECO:0000256" key="1">
    <source>
        <dbReference type="ARBA" id="ARBA00004434"/>
    </source>
</evidence>
<evidence type="ECO:0000313" key="15">
    <source>
        <dbReference type="EMBL" id="VVC88056.1"/>
    </source>
</evidence>
<dbReference type="PANTHER" id="PTHR15469:SF0">
    <property type="entry name" value="NADH DEHYDROGENASE [UBIQUINONE] 1 BETA SUBCOMPLEX SUBUNIT 4"/>
    <property type="match status" value="1"/>
</dbReference>
<keyword evidence="8" id="KW-0249">Electron transport</keyword>